<feature type="non-terminal residue" evidence="1">
    <location>
        <position position="1"/>
    </location>
</feature>
<gene>
    <name evidence="1" type="ORF">KUCAC02_004860</name>
</gene>
<evidence type="ECO:0000313" key="2">
    <source>
        <dbReference type="Proteomes" id="UP001057452"/>
    </source>
</evidence>
<comment type="caution">
    <text evidence="1">The sequence shown here is derived from an EMBL/GenBank/DDBJ whole genome shotgun (WGS) entry which is preliminary data.</text>
</comment>
<keyword evidence="2" id="KW-1185">Reference proteome</keyword>
<accession>A0ACB9WZU1</accession>
<organism evidence="1 2">
    <name type="scientific">Chaenocephalus aceratus</name>
    <name type="common">Blackfin icefish</name>
    <name type="synonym">Chaenichthys aceratus</name>
    <dbReference type="NCBI Taxonomy" id="36190"/>
    <lineage>
        <taxon>Eukaryota</taxon>
        <taxon>Metazoa</taxon>
        <taxon>Chordata</taxon>
        <taxon>Craniata</taxon>
        <taxon>Vertebrata</taxon>
        <taxon>Euteleostomi</taxon>
        <taxon>Actinopterygii</taxon>
        <taxon>Neopterygii</taxon>
        <taxon>Teleostei</taxon>
        <taxon>Neoteleostei</taxon>
        <taxon>Acanthomorphata</taxon>
        <taxon>Eupercaria</taxon>
        <taxon>Perciformes</taxon>
        <taxon>Notothenioidei</taxon>
        <taxon>Channichthyidae</taxon>
        <taxon>Chaenocephalus</taxon>
    </lineage>
</organism>
<sequence length="74" mass="8436">YVASRLILTELENSPHHHRHPLRDPRKIPCRRSDCPRLPAVAMPAERFIDTKLPPQGGVNTNDKDVSFPLCQPE</sequence>
<dbReference type="Proteomes" id="UP001057452">
    <property type="component" value="Chromosome 10"/>
</dbReference>
<feature type="non-terminal residue" evidence="1">
    <location>
        <position position="74"/>
    </location>
</feature>
<dbReference type="EMBL" id="CM043794">
    <property type="protein sequence ID" value="KAI4819620.1"/>
    <property type="molecule type" value="Genomic_DNA"/>
</dbReference>
<proteinExistence type="predicted"/>
<reference evidence="1" key="1">
    <citation type="submission" date="2022-05" db="EMBL/GenBank/DDBJ databases">
        <title>Chromosome-level genome of Chaenocephalus aceratus.</title>
        <authorList>
            <person name="Park H."/>
        </authorList>
    </citation>
    <scope>NUCLEOTIDE SEQUENCE</scope>
    <source>
        <strain evidence="1">KU_202001</strain>
    </source>
</reference>
<name>A0ACB9WZU1_CHAAC</name>
<protein>
    <submittedName>
        <fullName evidence="1">Uncharacterized protein</fullName>
    </submittedName>
</protein>
<evidence type="ECO:0000313" key="1">
    <source>
        <dbReference type="EMBL" id="KAI4819620.1"/>
    </source>
</evidence>